<dbReference type="GO" id="GO:0070006">
    <property type="term" value="F:metalloaminopeptidase activity"/>
    <property type="evidence" value="ECO:0007669"/>
    <property type="project" value="InterPro"/>
</dbReference>
<dbReference type="InterPro" id="IPR000994">
    <property type="entry name" value="Pept_M24"/>
</dbReference>
<dbReference type="Pfam" id="PF00557">
    <property type="entry name" value="Peptidase_M24"/>
    <property type="match status" value="1"/>
</dbReference>
<reference evidence="8 9" key="1">
    <citation type="journal article" date="2015" name="Nature">
        <title>rRNA introns, odd ribosomes, and small enigmatic genomes across a large radiation of phyla.</title>
        <authorList>
            <person name="Brown C.T."/>
            <person name="Hug L.A."/>
            <person name="Thomas B.C."/>
            <person name="Sharon I."/>
            <person name="Castelle C.J."/>
            <person name="Singh A."/>
            <person name="Wilkins M.J."/>
            <person name="Williams K.H."/>
            <person name="Banfield J.F."/>
        </authorList>
    </citation>
    <scope>NUCLEOTIDE SEQUENCE [LARGE SCALE GENOMIC DNA]</scope>
</reference>
<sequence>MGKITIKTKQEIDSIIEGGKRLAQVKNSLFEAVKVGVSAWEIEQLAVALIKKSGAEASFSKVPKYHWATCININEGVVHGIPKKEVVFKKGDVVSVDVGLYYKGFHTDTSFSKGLGVDAVVEKFLNVGKQTLSNAIAAALPGARIYDISQRIETSLKEGGCNPVKALVGHGVGRQLHEDPLIPQFVYGKREDSAEVKPGMVLAIEVIYTLGDGEIAHDKDGWTIVTRDGTISALYEDSLVITEKGHFVVTR</sequence>
<organism evidence="8 9">
    <name type="scientific">Candidatus Woesebacteria bacterium GW2011_GWA1_39_21</name>
    <dbReference type="NCBI Taxonomy" id="1618550"/>
    <lineage>
        <taxon>Bacteria</taxon>
        <taxon>Candidatus Woeseibacteriota</taxon>
    </lineage>
</organism>
<dbReference type="EC" id="3.4.11.18" evidence="6"/>
<proteinExistence type="inferred from homology"/>
<dbReference type="InterPro" id="IPR036005">
    <property type="entry name" value="Creatinase/aminopeptidase-like"/>
</dbReference>
<evidence type="ECO:0000259" key="7">
    <source>
        <dbReference type="Pfam" id="PF00557"/>
    </source>
</evidence>
<dbReference type="InterPro" id="IPR001714">
    <property type="entry name" value="Pept_M24_MAP"/>
</dbReference>
<dbReference type="AlphaFoldDB" id="A0A0G0NFN0"/>
<keyword evidence="4 6" id="KW-0479">Metal-binding</keyword>
<dbReference type="NCBIfam" id="TIGR00500">
    <property type="entry name" value="met_pdase_I"/>
    <property type="match status" value="1"/>
</dbReference>
<dbReference type="InterPro" id="IPR002467">
    <property type="entry name" value="Pept_M24A_MAP1"/>
</dbReference>
<dbReference type="GO" id="GO:0004239">
    <property type="term" value="F:initiator methionyl aminopeptidase activity"/>
    <property type="evidence" value="ECO:0007669"/>
    <property type="project" value="UniProtKB-EC"/>
</dbReference>
<feature type="domain" description="Peptidase M24" evidence="7">
    <location>
        <begin position="17"/>
        <end position="243"/>
    </location>
</feature>
<comment type="caution">
    <text evidence="8">The sequence shown here is derived from an EMBL/GenBank/DDBJ whole genome shotgun (WGS) entry which is preliminary data.</text>
</comment>
<dbReference type="GO" id="GO:0005829">
    <property type="term" value="C:cytosol"/>
    <property type="evidence" value="ECO:0007669"/>
    <property type="project" value="TreeGrafter"/>
</dbReference>
<dbReference type="EMBL" id="LBWP01000005">
    <property type="protein sequence ID" value="KKR11596.1"/>
    <property type="molecule type" value="Genomic_DNA"/>
</dbReference>
<keyword evidence="2 6" id="KW-0031">Aminopeptidase</keyword>
<evidence type="ECO:0000313" key="8">
    <source>
        <dbReference type="EMBL" id="KKR11596.1"/>
    </source>
</evidence>
<evidence type="ECO:0000256" key="4">
    <source>
        <dbReference type="ARBA" id="ARBA00022723"/>
    </source>
</evidence>
<evidence type="ECO:0000256" key="6">
    <source>
        <dbReference type="RuleBase" id="RU003653"/>
    </source>
</evidence>
<comment type="similarity">
    <text evidence="6">Belongs to the peptidase M24A family.</text>
</comment>
<dbReference type="PRINTS" id="PR00599">
    <property type="entry name" value="MAPEPTIDASE"/>
</dbReference>
<dbReference type="PANTHER" id="PTHR43330:SF27">
    <property type="entry name" value="METHIONINE AMINOPEPTIDASE"/>
    <property type="match status" value="1"/>
</dbReference>
<dbReference type="PATRIC" id="fig|1618550.3.peg.413"/>
<gene>
    <name evidence="8" type="ORF">UT39_C0005G0031</name>
</gene>
<keyword evidence="3 6" id="KW-0645">Protease</keyword>
<dbReference type="Proteomes" id="UP000034246">
    <property type="component" value="Unassembled WGS sequence"/>
</dbReference>
<name>A0A0G0NFN0_9BACT</name>
<dbReference type="GO" id="GO:0046872">
    <property type="term" value="F:metal ion binding"/>
    <property type="evidence" value="ECO:0007669"/>
    <property type="project" value="UniProtKB-KW"/>
</dbReference>
<dbReference type="GO" id="GO:0006508">
    <property type="term" value="P:proteolysis"/>
    <property type="evidence" value="ECO:0007669"/>
    <property type="project" value="UniProtKB-KW"/>
</dbReference>
<evidence type="ECO:0000256" key="5">
    <source>
        <dbReference type="ARBA" id="ARBA00022801"/>
    </source>
</evidence>
<comment type="cofactor">
    <cofactor evidence="6">
        <name>Co(2+)</name>
        <dbReference type="ChEBI" id="CHEBI:48828"/>
    </cofactor>
    <cofactor evidence="6">
        <name>Zn(2+)</name>
        <dbReference type="ChEBI" id="CHEBI:29105"/>
    </cofactor>
    <cofactor evidence="6">
        <name>Mn(2+)</name>
        <dbReference type="ChEBI" id="CHEBI:29035"/>
    </cofactor>
    <cofactor evidence="6">
        <name>Fe(2+)</name>
        <dbReference type="ChEBI" id="CHEBI:29033"/>
    </cofactor>
    <text evidence="6">Binds 2 divalent metal cations per subunit. Has a high-affinity and a low affinity metal-binding site. The true nature of the physiological cofactor is under debate. The enzyme is active with cobalt, zinc, manganese or divalent iron ions.</text>
</comment>
<evidence type="ECO:0000256" key="3">
    <source>
        <dbReference type="ARBA" id="ARBA00022670"/>
    </source>
</evidence>
<keyword evidence="5" id="KW-0378">Hydrolase</keyword>
<dbReference type="STRING" id="1618550.UT39_C0005G0031"/>
<evidence type="ECO:0000256" key="1">
    <source>
        <dbReference type="ARBA" id="ARBA00002521"/>
    </source>
</evidence>
<dbReference type="SUPFAM" id="SSF55920">
    <property type="entry name" value="Creatinase/aminopeptidase"/>
    <property type="match status" value="1"/>
</dbReference>
<dbReference type="PANTHER" id="PTHR43330">
    <property type="entry name" value="METHIONINE AMINOPEPTIDASE"/>
    <property type="match status" value="1"/>
</dbReference>
<dbReference type="Gene3D" id="3.90.230.10">
    <property type="entry name" value="Creatinase/methionine aminopeptidase superfamily"/>
    <property type="match status" value="1"/>
</dbReference>
<evidence type="ECO:0000256" key="2">
    <source>
        <dbReference type="ARBA" id="ARBA00022438"/>
    </source>
</evidence>
<comment type="function">
    <text evidence="1">Removes the N-terminal methionine from nascent proteins. The N-terminal methionine is often cleaved when the second residue in the primary sequence is small and uncharged (Met-Ala-, Cys, Gly, Pro, Ser, Thr, or Val). Requires deformylation of the N(alpha)-formylated initiator methionine before it can be hydrolyzed.</text>
</comment>
<comment type="catalytic activity">
    <reaction evidence="6">
        <text>Release of N-terminal amino acids, preferentially methionine, from peptides and arylamides.</text>
        <dbReference type="EC" id="3.4.11.18"/>
    </reaction>
</comment>
<accession>A0A0G0NFN0</accession>
<evidence type="ECO:0000313" key="9">
    <source>
        <dbReference type="Proteomes" id="UP000034246"/>
    </source>
</evidence>
<protein>
    <recommendedName>
        <fullName evidence="6">Methionine aminopeptidase</fullName>
        <ecNumber evidence="6">3.4.11.18</ecNumber>
    </recommendedName>
</protein>